<sequence length="107" mass="11467">MTWVAERALKVIGGSHVKSTGQCHRDQGEEVSSPPGSEDPEADPQTPMESIQSVASVGVGVHVTLCDAELCCHKPFLLEKCELDPLLKNEGSTFICTLPHLQLGSAR</sequence>
<evidence type="ECO:0000313" key="2">
    <source>
        <dbReference type="EMBL" id="KAF7460815.1"/>
    </source>
</evidence>
<organism evidence="3 4">
    <name type="scientific">Marmota monax</name>
    <name type="common">Woodchuck</name>
    <dbReference type="NCBI Taxonomy" id="9995"/>
    <lineage>
        <taxon>Eukaryota</taxon>
        <taxon>Metazoa</taxon>
        <taxon>Chordata</taxon>
        <taxon>Craniata</taxon>
        <taxon>Vertebrata</taxon>
        <taxon>Euteleostomi</taxon>
        <taxon>Mammalia</taxon>
        <taxon>Eutheria</taxon>
        <taxon>Euarchontoglires</taxon>
        <taxon>Glires</taxon>
        <taxon>Rodentia</taxon>
        <taxon>Sciuromorpha</taxon>
        <taxon>Sciuridae</taxon>
        <taxon>Xerinae</taxon>
        <taxon>Marmotini</taxon>
        <taxon>Marmota</taxon>
    </lineage>
</organism>
<proteinExistence type="predicted"/>
<evidence type="ECO:0000313" key="4">
    <source>
        <dbReference type="Proteomes" id="UP000335636"/>
    </source>
</evidence>
<reference evidence="3 4" key="1">
    <citation type="submission" date="2019-04" db="EMBL/GenBank/DDBJ databases">
        <authorList>
            <person name="Alioto T."/>
            <person name="Alioto T."/>
        </authorList>
    </citation>
    <scope>NUCLEOTIDE SEQUENCE [LARGE SCALE GENOMIC DNA]</scope>
</reference>
<dbReference type="EMBL" id="CABDUW010000068">
    <property type="protein sequence ID" value="VTJ56672.1"/>
    <property type="molecule type" value="Genomic_DNA"/>
</dbReference>
<evidence type="ECO:0000313" key="3">
    <source>
        <dbReference type="EMBL" id="VTJ56672.1"/>
    </source>
</evidence>
<protein>
    <submittedName>
        <fullName evidence="3">Uncharacterized protein</fullName>
    </submittedName>
</protein>
<dbReference type="Proteomes" id="UP000335636">
    <property type="component" value="Unassembled WGS sequence"/>
</dbReference>
<feature type="region of interest" description="Disordered" evidence="1">
    <location>
        <begin position="17"/>
        <end position="48"/>
    </location>
</feature>
<dbReference type="AlphaFoldDB" id="A0A5E4AJL3"/>
<evidence type="ECO:0000256" key="1">
    <source>
        <dbReference type="SAM" id="MobiDB-lite"/>
    </source>
</evidence>
<name>A0A5E4AJL3_MARMO</name>
<keyword evidence="4" id="KW-1185">Reference proteome</keyword>
<gene>
    <name evidence="2" type="ORF">GHT09_018777</name>
    <name evidence="3" type="ORF">MONAX_5E006884</name>
</gene>
<dbReference type="EMBL" id="WJEC01008750">
    <property type="protein sequence ID" value="KAF7460815.1"/>
    <property type="molecule type" value="Genomic_DNA"/>
</dbReference>
<accession>A0A5E4AJL3</accession>
<dbReference type="Proteomes" id="UP000662637">
    <property type="component" value="Unassembled WGS sequence"/>
</dbReference>
<reference evidence="2" key="2">
    <citation type="submission" date="2020-08" db="EMBL/GenBank/DDBJ databases">
        <authorList>
            <person name="Shumante A."/>
            <person name="Zimin A.V."/>
            <person name="Puiu D."/>
            <person name="Salzberg S.L."/>
        </authorList>
    </citation>
    <scope>NUCLEOTIDE SEQUENCE</scope>
    <source>
        <strain evidence="2">WC2-LM</strain>
        <tissue evidence="2">Liver</tissue>
    </source>
</reference>